<protein>
    <submittedName>
        <fullName evidence="2">Uncharacterized protein</fullName>
    </submittedName>
</protein>
<dbReference type="HOGENOM" id="CLU_650200_0_0_4"/>
<evidence type="ECO:0000313" key="3">
    <source>
        <dbReference type="Proteomes" id="UP000001693"/>
    </source>
</evidence>
<dbReference type="KEGG" id="lch:Lcho_2014"/>
<reference evidence="2 3" key="1">
    <citation type="submission" date="2008-03" db="EMBL/GenBank/DDBJ databases">
        <title>Complete sequence of Leptothrix cholodnii SP-6.</title>
        <authorList>
            <consortium name="US DOE Joint Genome Institute"/>
            <person name="Copeland A."/>
            <person name="Lucas S."/>
            <person name="Lapidus A."/>
            <person name="Glavina del Rio T."/>
            <person name="Dalin E."/>
            <person name="Tice H."/>
            <person name="Bruce D."/>
            <person name="Goodwin L."/>
            <person name="Pitluck S."/>
            <person name="Chertkov O."/>
            <person name="Brettin T."/>
            <person name="Detter J.C."/>
            <person name="Han C."/>
            <person name="Kuske C.R."/>
            <person name="Schmutz J."/>
            <person name="Larimer F."/>
            <person name="Land M."/>
            <person name="Hauser L."/>
            <person name="Kyrpides N."/>
            <person name="Lykidis A."/>
            <person name="Emerson D."/>
            <person name="Richardson P."/>
        </authorList>
    </citation>
    <scope>NUCLEOTIDE SEQUENCE [LARGE SCALE GENOMIC DNA]</scope>
    <source>
        <strain evidence="3">ATCC 51168 / LMG 8142 / SP-6</strain>
    </source>
</reference>
<proteinExistence type="predicted"/>
<organism evidence="2 3">
    <name type="scientific">Leptothrix cholodnii (strain ATCC 51168 / LMG 8142 / SP-6)</name>
    <name type="common">Leptothrix discophora (strain SP-6)</name>
    <dbReference type="NCBI Taxonomy" id="395495"/>
    <lineage>
        <taxon>Bacteria</taxon>
        <taxon>Pseudomonadati</taxon>
        <taxon>Pseudomonadota</taxon>
        <taxon>Betaproteobacteria</taxon>
        <taxon>Burkholderiales</taxon>
        <taxon>Sphaerotilaceae</taxon>
        <taxon>Leptothrix</taxon>
    </lineage>
</organism>
<dbReference type="RefSeq" id="WP_012347041.1">
    <property type="nucleotide sequence ID" value="NC_010524.1"/>
</dbReference>
<dbReference type="STRING" id="395495.Lcho_2014"/>
<dbReference type="OrthoDB" id="9153676at2"/>
<dbReference type="Proteomes" id="UP000001693">
    <property type="component" value="Chromosome"/>
</dbReference>
<keyword evidence="3" id="KW-1185">Reference proteome</keyword>
<dbReference type="EMBL" id="CP001013">
    <property type="protein sequence ID" value="ACB34281.1"/>
    <property type="molecule type" value="Genomic_DNA"/>
</dbReference>
<feature type="region of interest" description="Disordered" evidence="1">
    <location>
        <begin position="235"/>
        <end position="291"/>
    </location>
</feature>
<name>B1Y1I2_LEPCP</name>
<dbReference type="AlphaFoldDB" id="B1Y1I2"/>
<sequence length="422" mass="44968">MSSATPSSGAVDLPKPNRGDDDPWQSSVSVPSEVMHNVQRHTRELRTTDESPTAPQVALLFRRGSAPPEQIVVLWDPGRNWTGFSMHALAALGSGELTEVRLRREGMAEPLLIIEHTLFRPEPGSVGVMLLRAAPDEPVAMRLALSLLAQASRAIILAGSALDSELARHVRAQLPDNEWDGPPLLLVSPTDKPSRAQRLRRLSWPAGLRIHVLELFRSNAAGWSGQLIEQVTALGTGTPSADPQEIPLNRSKTPRSPMAAQRPAGPTSSPAPRSAGSRHHGSHGQALLPGGMAVATTERPATRTGTPADAVSAMALSLASAAPGVCGCALVDGRDGTVLARQGQADLLQDSAAAACRLWSAYRDTMSDPALEELSWNAGGHLNLVLPLKSQPELLLIAVVDREFGDPAQSRWHLAIARNHLD</sequence>
<evidence type="ECO:0000313" key="2">
    <source>
        <dbReference type="EMBL" id="ACB34281.1"/>
    </source>
</evidence>
<gene>
    <name evidence="2" type="ordered locus">Lcho_2014</name>
</gene>
<evidence type="ECO:0000256" key="1">
    <source>
        <dbReference type="SAM" id="MobiDB-lite"/>
    </source>
</evidence>
<feature type="region of interest" description="Disordered" evidence="1">
    <location>
        <begin position="1"/>
        <end position="35"/>
    </location>
</feature>
<dbReference type="eggNOG" id="ENOG5033YMI">
    <property type="taxonomic scope" value="Bacteria"/>
</dbReference>
<accession>B1Y1I2</accession>